<name>A0ABY3Q1S1_9PSED</name>
<evidence type="ECO:0000313" key="1">
    <source>
        <dbReference type="EMBL" id="UFP99733.1"/>
    </source>
</evidence>
<reference evidence="1 2" key="1">
    <citation type="journal article" date="2022" name="Int. J. Syst. Evol. Microbiol.">
        <title>Pseudomonas fitomaticsae sp. nov., isolated at Marimurtra Botanical Garden in Blanes, Catalonia, Spain.</title>
        <authorList>
            <person name="Atanasov K.E."/>
            <person name="Galbis D.M."/>
            <person name="Cornado D."/>
            <person name="Serpico A."/>
            <person name="Sanchez G."/>
            <person name="Bosch M."/>
            <person name="Ferrer A."/>
            <person name="Altabella T."/>
        </authorList>
    </citation>
    <scope>NUCLEOTIDE SEQUENCE [LARGE SCALE GENOMIC DNA]</scope>
    <source>
        <strain evidence="1 2">FIT81</strain>
    </source>
</reference>
<organism evidence="1 2">
    <name type="scientific">Pseudomonas fitomaticsae</name>
    <dbReference type="NCBI Taxonomy" id="2837969"/>
    <lineage>
        <taxon>Bacteria</taxon>
        <taxon>Pseudomonadati</taxon>
        <taxon>Pseudomonadota</taxon>
        <taxon>Gammaproteobacteria</taxon>
        <taxon>Pseudomonadales</taxon>
        <taxon>Pseudomonadaceae</taxon>
        <taxon>Pseudomonas</taxon>
    </lineage>
</organism>
<sequence length="63" mass="6903">MENPTIPTEPRFIDQNNVSDILPTFTTRTTLRSILQGIGVNTLSELEARPATSPPTPIVPPDM</sequence>
<proteinExistence type="predicted"/>
<protein>
    <submittedName>
        <fullName evidence="1">Uncharacterized protein</fullName>
    </submittedName>
</protein>
<dbReference type="EMBL" id="CP075567">
    <property type="protein sequence ID" value="UFP99733.1"/>
    <property type="molecule type" value="Genomic_DNA"/>
</dbReference>
<dbReference type="Proteomes" id="UP001162907">
    <property type="component" value="Chromosome"/>
</dbReference>
<evidence type="ECO:0000313" key="2">
    <source>
        <dbReference type="Proteomes" id="UP001162907"/>
    </source>
</evidence>
<keyword evidence="2" id="KW-1185">Reference proteome</keyword>
<gene>
    <name evidence="1" type="ORF">KJY40_27625</name>
</gene>
<dbReference type="RefSeq" id="WP_230733864.1">
    <property type="nucleotide sequence ID" value="NZ_CP075567.1"/>
</dbReference>
<accession>A0ABY3Q1S1</accession>